<organism evidence="1 2">
    <name type="scientific">Lentilactobacillus hilgardii (strain ATCC 8290 / DSM 20176 / CCUG 30140 / JCM 1155 / KCTC 3500 / NBRC 15886 / NCIMB 8040 / NRRL B-1843 / 9)</name>
    <dbReference type="NCBI Taxonomy" id="1423757"/>
    <lineage>
        <taxon>Bacteria</taxon>
        <taxon>Bacillati</taxon>
        <taxon>Bacillota</taxon>
        <taxon>Bacilli</taxon>
        <taxon>Lactobacillales</taxon>
        <taxon>Lactobacillaceae</taxon>
        <taxon>Lentilactobacillus</taxon>
    </lineage>
</organism>
<evidence type="ECO:0000313" key="2">
    <source>
        <dbReference type="Proteomes" id="UP000003752"/>
    </source>
</evidence>
<dbReference type="HOGENOM" id="CLU_3185105_0_0_9"/>
<gene>
    <name evidence="1" type="ORF">HMPREF0519_1346</name>
</gene>
<accession>C0XJD5</accession>
<sequence length="46" mass="5449">MINNRIVDNEMIFVDYKDMPQTINDSDDCYLLMVNRCITIIIVHSE</sequence>
<protein>
    <submittedName>
        <fullName evidence="1">Uncharacterized protein</fullName>
    </submittedName>
</protein>
<proteinExistence type="predicted"/>
<evidence type="ECO:0000313" key="1">
    <source>
        <dbReference type="EMBL" id="EEI24521.1"/>
    </source>
</evidence>
<dbReference type="AlphaFoldDB" id="C0XJD5"/>
<keyword evidence="2" id="KW-1185">Reference proteome</keyword>
<name>C0XJD5_LENH9</name>
<reference evidence="1 2" key="1">
    <citation type="submission" date="2009-01" db="EMBL/GenBank/DDBJ databases">
        <authorList>
            <person name="Qin X."/>
            <person name="Bachman B."/>
            <person name="Battles P."/>
            <person name="Bell A."/>
            <person name="Bess C."/>
            <person name="Bickham C."/>
            <person name="Chaboub L."/>
            <person name="Chen D."/>
            <person name="Coyle M."/>
            <person name="Deiros D.R."/>
            <person name="Dinh H."/>
            <person name="Forbes L."/>
            <person name="Fowler G."/>
            <person name="Francisco L."/>
            <person name="Fu Q."/>
            <person name="Gubbala S."/>
            <person name="Hale W."/>
            <person name="Han Y."/>
            <person name="Hemphill L."/>
            <person name="Highlander S.K."/>
            <person name="Hirani K."/>
            <person name="Hogues M."/>
            <person name="Jackson L."/>
            <person name="Jakkamsetti A."/>
            <person name="Javaid M."/>
            <person name="Jiang H."/>
            <person name="Korchina V."/>
            <person name="Kovar C."/>
            <person name="Lara F."/>
            <person name="Lee S."/>
            <person name="Mata R."/>
            <person name="Mathew T."/>
            <person name="Moen C."/>
            <person name="Morales K."/>
            <person name="Munidasa M."/>
            <person name="Nazareth L."/>
            <person name="Ngo R."/>
            <person name="Nguyen L."/>
            <person name="Okwuonu G."/>
            <person name="Ongeri F."/>
            <person name="Patil S."/>
            <person name="Petrosino J."/>
            <person name="Pham C."/>
            <person name="Pham P."/>
            <person name="Pu L.-L."/>
            <person name="Puazo M."/>
            <person name="Raj R."/>
            <person name="Reid J."/>
            <person name="Rouhana J."/>
            <person name="Saada N."/>
            <person name="Shang Y."/>
            <person name="Simmons D."/>
            <person name="Thornton R."/>
            <person name="Warren J."/>
            <person name="Weissenberger G."/>
            <person name="Zhang J."/>
            <person name="Zhang L."/>
            <person name="Zhou C."/>
            <person name="Zhu D."/>
            <person name="Muzny D."/>
            <person name="Worley K."/>
            <person name="Gibbs R."/>
        </authorList>
    </citation>
    <scope>NUCLEOTIDE SEQUENCE [LARGE SCALE GENOMIC DNA]</scope>
    <source>
        <strain evidence="2">ATCC 8290 / DSM 20176 / CCUG 30140 / JCM 1155 / KCTC 3500 / NBRC 15886 / NCIMB 8040 / NRRL B-1843 / 9</strain>
    </source>
</reference>
<comment type="caution">
    <text evidence="1">The sequence shown here is derived from an EMBL/GenBank/DDBJ whole genome shotgun (WGS) entry which is preliminary data.</text>
</comment>
<dbReference type="EMBL" id="ACGP01000131">
    <property type="protein sequence ID" value="EEI24521.1"/>
    <property type="molecule type" value="Genomic_DNA"/>
</dbReference>
<dbReference type="Proteomes" id="UP000003752">
    <property type="component" value="Unassembled WGS sequence"/>
</dbReference>